<dbReference type="STRING" id="6412.T1FWS5"/>
<dbReference type="EMBL" id="KB097505">
    <property type="protein sequence ID" value="ESN95743.1"/>
    <property type="molecule type" value="Genomic_DNA"/>
</dbReference>
<dbReference type="EnsemblMetazoa" id="HelroT195133">
    <property type="protein sequence ID" value="HelroP195133"/>
    <property type="gene ID" value="HelroG195133"/>
</dbReference>
<dbReference type="Proteomes" id="UP000015101">
    <property type="component" value="Unassembled WGS sequence"/>
</dbReference>
<organism evidence="3 4">
    <name type="scientific">Helobdella robusta</name>
    <name type="common">Californian leech</name>
    <dbReference type="NCBI Taxonomy" id="6412"/>
    <lineage>
        <taxon>Eukaryota</taxon>
        <taxon>Metazoa</taxon>
        <taxon>Spiralia</taxon>
        <taxon>Lophotrochozoa</taxon>
        <taxon>Annelida</taxon>
        <taxon>Clitellata</taxon>
        <taxon>Hirudinea</taxon>
        <taxon>Rhynchobdellida</taxon>
        <taxon>Glossiphoniidae</taxon>
        <taxon>Helobdella</taxon>
    </lineage>
</organism>
<name>T1FWS5_HELRO</name>
<keyword evidence="4" id="KW-1185">Reference proteome</keyword>
<dbReference type="GO" id="GO:0005856">
    <property type="term" value="C:cytoskeleton"/>
    <property type="evidence" value="ECO:0007669"/>
    <property type="project" value="InterPro"/>
</dbReference>
<dbReference type="Gene3D" id="3.90.1290.10">
    <property type="entry name" value="Plakin repeat"/>
    <property type="match status" value="2"/>
</dbReference>
<protein>
    <submittedName>
        <fullName evidence="2 3">Uncharacterized protein</fullName>
    </submittedName>
</protein>
<dbReference type="SMART" id="SM00250">
    <property type="entry name" value="PLEC"/>
    <property type="match status" value="2"/>
</dbReference>
<dbReference type="SUPFAM" id="SSF75399">
    <property type="entry name" value="Plakin repeat"/>
    <property type="match status" value="2"/>
</dbReference>
<sequence length="433" mass="48547">MTSSVVYSWKRNREILESLLLTTSEHEETYTYIITGVLDKSRDKEISLDEAVDRDIINRTSGTFDSGCGKRVPIATAMAEGWIKVERVKCRRFEEKRSDIGLITIKSFTEDSSYTIDCVIDARNGRELSENEAKTCGIIVEIKNDANTCNGLAPKNINNNNNIGNDENTKNISINNHNDAYHYNKMQNGDDNSSLYLNNTNNNNNKNNIIINNNNNNIIIHNNNNIINNNKSSNSSDCNGSTTSSSSSSISSSSSSSNLEITKFYKNLKTGQLLTFEDARNLGLIKIHFYEKNDDDEYEMESETDEKSHSGNSNGSDINNNNNNNINSNNCCNNESETTVKTSVKSGNSMKINKKRRNNFAITTYAVYDVIDARNLQRLKFKRAVEEGILNPDDGTYVNKVTGEKMKLVEAIKAQLVRAEIVKGNDVMLNHCI</sequence>
<dbReference type="EMBL" id="AMQM01010097">
    <property type="status" value="NOT_ANNOTATED_CDS"/>
    <property type="molecule type" value="Genomic_DNA"/>
</dbReference>
<dbReference type="RefSeq" id="XP_009026158.1">
    <property type="nucleotide sequence ID" value="XM_009027910.1"/>
</dbReference>
<gene>
    <name evidence="3" type="primary">20213270</name>
    <name evidence="2" type="ORF">HELRODRAFT_195133</name>
</gene>
<evidence type="ECO:0000313" key="4">
    <source>
        <dbReference type="Proteomes" id="UP000015101"/>
    </source>
</evidence>
<reference evidence="4" key="1">
    <citation type="submission" date="2012-12" db="EMBL/GenBank/DDBJ databases">
        <authorList>
            <person name="Hellsten U."/>
            <person name="Grimwood J."/>
            <person name="Chapman J.A."/>
            <person name="Shapiro H."/>
            <person name="Aerts A."/>
            <person name="Otillar R.P."/>
            <person name="Terry A.Y."/>
            <person name="Boore J.L."/>
            <person name="Simakov O."/>
            <person name="Marletaz F."/>
            <person name="Cho S.-J."/>
            <person name="Edsinger-Gonzales E."/>
            <person name="Havlak P."/>
            <person name="Kuo D.-H."/>
            <person name="Larsson T."/>
            <person name="Lv J."/>
            <person name="Arendt D."/>
            <person name="Savage R."/>
            <person name="Osoegawa K."/>
            <person name="de Jong P."/>
            <person name="Lindberg D.R."/>
            <person name="Seaver E.C."/>
            <person name="Weisblat D.A."/>
            <person name="Putnam N.H."/>
            <person name="Grigoriev I.V."/>
            <person name="Rokhsar D.S."/>
        </authorList>
    </citation>
    <scope>NUCLEOTIDE SEQUENCE</scope>
</reference>
<evidence type="ECO:0000256" key="1">
    <source>
        <dbReference type="SAM" id="MobiDB-lite"/>
    </source>
</evidence>
<accession>T1FWS5</accession>
<feature type="region of interest" description="Disordered" evidence="1">
    <location>
        <begin position="234"/>
        <end position="256"/>
    </location>
</feature>
<evidence type="ECO:0000313" key="2">
    <source>
        <dbReference type="EMBL" id="ESN95743.1"/>
    </source>
</evidence>
<dbReference type="GeneID" id="20213270"/>
<dbReference type="KEGG" id="hro:HELRODRAFT_195133"/>
<dbReference type="InterPro" id="IPR035915">
    <property type="entry name" value="Plakin_repeat_sf"/>
</dbReference>
<dbReference type="InterPro" id="IPR001101">
    <property type="entry name" value="Plectin_repeat"/>
</dbReference>
<dbReference type="AlphaFoldDB" id="T1FWS5"/>
<dbReference type="HOGENOM" id="CLU_633535_0_0_1"/>
<dbReference type="InParanoid" id="T1FWS5"/>
<reference evidence="3" key="3">
    <citation type="submission" date="2015-06" db="UniProtKB">
        <authorList>
            <consortium name="EnsemblMetazoa"/>
        </authorList>
    </citation>
    <scope>IDENTIFICATION</scope>
</reference>
<reference evidence="2 4" key="2">
    <citation type="journal article" date="2013" name="Nature">
        <title>Insights into bilaterian evolution from three spiralian genomes.</title>
        <authorList>
            <person name="Simakov O."/>
            <person name="Marletaz F."/>
            <person name="Cho S.J."/>
            <person name="Edsinger-Gonzales E."/>
            <person name="Havlak P."/>
            <person name="Hellsten U."/>
            <person name="Kuo D.H."/>
            <person name="Larsson T."/>
            <person name="Lv J."/>
            <person name="Arendt D."/>
            <person name="Savage R."/>
            <person name="Osoegawa K."/>
            <person name="de Jong P."/>
            <person name="Grimwood J."/>
            <person name="Chapman J.A."/>
            <person name="Shapiro H."/>
            <person name="Aerts A."/>
            <person name="Otillar R.P."/>
            <person name="Terry A.Y."/>
            <person name="Boore J.L."/>
            <person name="Grigoriev I.V."/>
            <person name="Lindberg D.R."/>
            <person name="Seaver E.C."/>
            <person name="Weisblat D.A."/>
            <person name="Putnam N.H."/>
            <person name="Rokhsar D.S."/>
        </authorList>
    </citation>
    <scope>NUCLEOTIDE SEQUENCE</scope>
</reference>
<evidence type="ECO:0000313" key="3">
    <source>
        <dbReference type="EnsemblMetazoa" id="HelroP195133"/>
    </source>
</evidence>
<feature type="region of interest" description="Disordered" evidence="1">
    <location>
        <begin position="296"/>
        <end position="326"/>
    </location>
</feature>
<proteinExistence type="predicted"/>
<dbReference type="CTD" id="20213270"/>
<feature type="compositionally biased region" description="Low complexity" evidence="1">
    <location>
        <begin position="310"/>
        <end position="326"/>
    </location>
</feature>